<dbReference type="AlphaFoldDB" id="A0A643F6E4"/>
<dbReference type="RefSeq" id="WP_128093124.1">
    <property type="nucleotide sequence ID" value="NZ_JBHEEN010000001.1"/>
</dbReference>
<protein>
    <submittedName>
        <fullName evidence="1">Uncharacterized protein</fullName>
    </submittedName>
</protein>
<proteinExistence type="predicted"/>
<name>A0A643F6E4_9HYPH</name>
<organism evidence="1">
    <name type="scientific">Brucella pituitosa</name>
    <dbReference type="NCBI Taxonomy" id="571256"/>
    <lineage>
        <taxon>Bacteria</taxon>
        <taxon>Pseudomonadati</taxon>
        <taxon>Pseudomonadota</taxon>
        <taxon>Alphaproteobacteria</taxon>
        <taxon>Hyphomicrobiales</taxon>
        <taxon>Brucellaceae</taxon>
        <taxon>Brucella/Ochrobactrum group</taxon>
        <taxon>Brucella</taxon>
    </lineage>
</organism>
<reference evidence="1" key="1">
    <citation type="submission" date="2019-09" db="EMBL/GenBank/DDBJ databases">
        <title>Draft genome sequences of 48 bacterial type strains from the CCUG.</title>
        <authorList>
            <person name="Tunovic T."/>
            <person name="Pineiro-Iglesias B."/>
            <person name="Unosson C."/>
            <person name="Inganas E."/>
            <person name="Ohlen M."/>
            <person name="Cardew S."/>
            <person name="Jensie-Markopoulos S."/>
            <person name="Salva-Serra F."/>
            <person name="Jaen-Luchoro D."/>
            <person name="Karlsson R."/>
            <person name="Svensson-Stadler L."/>
            <person name="Chun J."/>
            <person name="Moore E."/>
        </authorList>
    </citation>
    <scope>NUCLEOTIDE SEQUENCE</scope>
    <source>
        <strain evidence="1">CCUG 50899</strain>
    </source>
</reference>
<accession>A0A643F6E4</accession>
<dbReference type="EMBL" id="VZPE01000001">
    <property type="protein sequence ID" value="KAB0573381.1"/>
    <property type="molecule type" value="Genomic_DNA"/>
</dbReference>
<evidence type="ECO:0000313" key="1">
    <source>
        <dbReference type="EMBL" id="KAB0573381.1"/>
    </source>
</evidence>
<sequence length="114" mass="12251">MTNNFSNTPARARGARLAAGTTVIYTANTYAQMVDLRCANVGSGAATVTVEWFSSKNNQTYRLIHQGPIPVNEARHYSLDAFALEPQDEIRVTPGAANTIDAIITVLEIPGRSG</sequence>
<comment type="caution">
    <text evidence="1">The sequence shown here is derived from an EMBL/GenBank/DDBJ whole genome shotgun (WGS) entry which is preliminary data.</text>
</comment>
<gene>
    <name evidence="1" type="ORF">F7Q93_02500</name>
</gene>